<dbReference type="InterPro" id="IPR000816">
    <property type="entry name" value="Peptidase_C15"/>
</dbReference>
<reference evidence="6 7" key="1">
    <citation type="submission" date="2019-01" db="EMBL/GenBank/DDBJ databases">
        <title>A draft genome assembly of the solar-powered sea slug Elysia chlorotica.</title>
        <authorList>
            <person name="Cai H."/>
            <person name="Li Q."/>
            <person name="Fang X."/>
            <person name="Li J."/>
            <person name="Curtis N.E."/>
            <person name="Altenburger A."/>
            <person name="Shibata T."/>
            <person name="Feng M."/>
            <person name="Maeda T."/>
            <person name="Schwartz J.A."/>
            <person name="Shigenobu S."/>
            <person name="Lundholm N."/>
            <person name="Nishiyama T."/>
            <person name="Yang H."/>
            <person name="Hasebe M."/>
            <person name="Li S."/>
            <person name="Pierce S.K."/>
            <person name="Wang J."/>
        </authorList>
    </citation>
    <scope>NUCLEOTIDE SEQUENCE [LARGE SCALE GENOMIC DNA]</scope>
    <source>
        <strain evidence="6">EC2010</strain>
        <tissue evidence="6">Whole organism of an adult</tissue>
    </source>
</reference>
<sequence length="244" mass="26705">KTEISILGGLDGLLFLCEVCVCPHQRLIESLINQPAVMPSGNRCIVVTGYGPFRGHTVNASWVAVQELKSLGLDDNTVELHVYEIPVSYDVVKRTIPGLWEKHKPDLMVHVGVSGMASELTLEQQAHNDGYDRFDVDGQVPHTKMCVDGSCHNVIESGLNMSLVCAEVNNICEIKAKAVVSHDPGRYLCDFIYCLSLHINKKRTAFIHVPPLNAPYNASELAQGLRAAIKSMLNQLSSPSSSVI</sequence>
<dbReference type="AlphaFoldDB" id="A0A433UA79"/>
<evidence type="ECO:0000256" key="4">
    <source>
        <dbReference type="ARBA" id="ARBA00022801"/>
    </source>
</evidence>
<dbReference type="EMBL" id="RQTK01000026">
    <property type="protein sequence ID" value="RUS90718.1"/>
    <property type="molecule type" value="Genomic_DNA"/>
</dbReference>
<evidence type="ECO:0008006" key="8">
    <source>
        <dbReference type="Google" id="ProtNLM"/>
    </source>
</evidence>
<evidence type="ECO:0000256" key="3">
    <source>
        <dbReference type="ARBA" id="ARBA00022670"/>
    </source>
</evidence>
<dbReference type="SUPFAM" id="SSF53182">
    <property type="entry name" value="Pyrrolidone carboxyl peptidase (pyroglutamate aminopeptidase)"/>
    <property type="match status" value="1"/>
</dbReference>
<dbReference type="OrthoDB" id="407146at2759"/>
<dbReference type="PANTHER" id="PTHR23402">
    <property type="entry name" value="PROTEASE FAMILY C15 PYROGLUTAMYL-PEPTIDASE I-RELATED"/>
    <property type="match status" value="1"/>
</dbReference>
<dbReference type="InterPro" id="IPR016125">
    <property type="entry name" value="Peptidase_C15-like"/>
</dbReference>
<dbReference type="Gene3D" id="3.40.630.20">
    <property type="entry name" value="Peptidase C15, pyroglutamyl peptidase I-like"/>
    <property type="match status" value="1"/>
</dbReference>
<dbReference type="CDD" id="cd00501">
    <property type="entry name" value="Peptidase_C15"/>
    <property type="match status" value="1"/>
</dbReference>
<dbReference type="GO" id="GO:0016920">
    <property type="term" value="F:pyroglutamyl-peptidase activity"/>
    <property type="evidence" value="ECO:0007669"/>
    <property type="project" value="InterPro"/>
</dbReference>
<dbReference type="Proteomes" id="UP000271974">
    <property type="component" value="Unassembled WGS sequence"/>
</dbReference>
<dbReference type="FunFam" id="3.40.630.20:FF:000008">
    <property type="entry name" value="Pyroglutamyl-peptidase 1"/>
    <property type="match status" value="1"/>
</dbReference>
<comment type="caution">
    <text evidence="6">The sequence shown here is derived from an EMBL/GenBank/DDBJ whole genome shotgun (WGS) entry which is preliminary data.</text>
</comment>
<comment type="similarity">
    <text evidence="1">Belongs to the peptidase C15 family.</text>
</comment>
<accession>A0A433UA79</accession>
<dbReference type="PANTHER" id="PTHR23402:SF1">
    <property type="entry name" value="PYROGLUTAMYL-PEPTIDASE I"/>
    <property type="match status" value="1"/>
</dbReference>
<keyword evidence="7" id="KW-1185">Reference proteome</keyword>
<dbReference type="Pfam" id="PF01470">
    <property type="entry name" value="Peptidase_C15"/>
    <property type="match status" value="1"/>
</dbReference>
<name>A0A433UA79_ELYCH</name>
<keyword evidence="3" id="KW-0645">Protease</keyword>
<keyword evidence="4" id="KW-0378">Hydrolase</keyword>
<evidence type="ECO:0000313" key="7">
    <source>
        <dbReference type="Proteomes" id="UP000271974"/>
    </source>
</evidence>
<feature type="non-terminal residue" evidence="6">
    <location>
        <position position="1"/>
    </location>
</feature>
<dbReference type="PRINTS" id="PR00706">
    <property type="entry name" value="PYROGLUPTASE"/>
</dbReference>
<protein>
    <recommendedName>
        <fullName evidence="8">Pyroglutamyl-peptidase I</fullName>
    </recommendedName>
</protein>
<organism evidence="6 7">
    <name type="scientific">Elysia chlorotica</name>
    <name type="common">Eastern emerald elysia</name>
    <name type="synonym">Sea slug</name>
    <dbReference type="NCBI Taxonomy" id="188477"/>
    <lineage>
        <taxon>Eukaryota</taxon>
        <taxon>Metazoa</taxon>
        <taxon>Spiralia</taxon>
        <taxon>Lophotrochozoa</taxon>
        <taxon>Mollusca</taxon>
        <taxon>Gastropoda</taxon>
        <taxon>Heterobranchia</taxon>
        <taxon>Euthyneura</taxon>
        <taxon>Panpulmonata</taxon>
        <taxon>Sacoglossa</taxon>
        <taxon>Placobranchoidea</taxon>
        <taxon>Plakobranchidae</taxon>
        <taxon>Elysia</taxon>
    </lineage>
</organism>
<gene>
    <name evidence="6" type="ORF">EGW08_001522</name>
</gene>
<dbReference type="GO" id="GO:0005829">
    <property type="term" value="C:cytosol"/>
    <property type="evidence" value="ECO:0007669"/>
    <property type="project" value="InterPro"/>
</dbReference>
<evidence type="ECO:0000313" key="6">
    <source>
        <dbReference type="EMBL" id="RUS90718.1"/>
    </source>
</evidence>
<keyword evidence="5" id="KW-0788">Thiol protease</keyword>
<proteinExistence type="inferred from homology"/>
<dbReference type="GO" id="GO:0006508">
    <property type="term" value="P:proteolysis"/>
    <property type="evidence" value="ECO:0007669"/>
    <property type="project" value="UniProtKB-KW"/>
</dbReference>
<evidence type="ECO:0000256" key="2">
    <source>
        <dbReference type="ARBA" id="ARBA00022490"/>
    </source>
</evidence>
<keyword evidence="2" id="KW-0963">Cytoplasm</keyword>
<dbReference type="InterPro" id="IPR036440">
    <property type="entry name" value="Peptidase_C15-like_sf"/>
</dbReference>
<evidence type="ECO:0000256" key="1">
    <source>
        <dbReference type="ARBA" id="ARBA00006641"/>
    </source>
</evidence>
<evidence type="ECO:0000256" key="5">
    <source>
        <dbReference type="ARBA" id="ARBA00022807"/>
    </source>
</evidence>